<feature type="transmembrane region" description="Helical" evidence="2">
    <location>
        <begin position="64"/>
        <end position="85"/>
    </location>
</feature>
<dbReference type="AlphaFoldDB" id="A0A0D1X9S4"/>
<gene>
    <name evidence="3" type="ORF">PV09_09312</name>
</gene>
<organism evidence="3 4">
    <name type="scientific">Verruconis gallopava</name>
    <dbReference type="NCBI Taxonomy" id="253628"/>
    <lineage>
        <taxon>Eukaryota</taxon>
        <taxon>Fungi</taxon>
        <taxon>Dikarya</taxon>
        <taxon>Ascomycota</taxon>
        <taxon>Pezizomycotina</taxon>
        <taxon>Dothideomycetes</taxon>
        <taxon>Pleosporomycetidae</taxon>
        <taxon>Venturiales</taxon>
        <taxon>Sympoventuriaceae</taxon>
        <taxon>Verruconis</taxon>
    </lineage>
</organism>
<evidence type="ECO:0000256" key="2">
    <source>
        <dbReference type="SAM" id="Phobius"/>
    </source>
</evidence>
<feature type="region of interest" description="Disordered" evidence="1">
    <location>
        <begin position="210"/>
        <end position="263"/>
    </location>
</feature>
<evidence type="ECO:0000256" key="1">
    <source>
        <dbReference type="SAM" id="MobiDB-lite"/>
    </source>
</evidence>
<feature type="region of interest" description="Disordered" evidence="1">
    <location>
        <begin position="18"/>
        <end position="44"/>
    </location>
</feature>
<keyword evidence="2" id="KW-0812">Transmembrane</keyword>
<accession>A0A0D1X9S4</accession>
<dbReference type="VEuPathDB" id="FungiDB:PV09_09312"/>
<reference evidence="3 4" key="1">
    <citation type="submission" date="2015-01" db="EMBL/GenBank/DDBJ databases">
        <title>The Genome Sequence of Ochroconis gallopava CBS43764.</title>
        <authorList>
            <consortium name="The Broad Institute Genomics Platform"/>
            <person name="Cuomo C."/>
            <person name="de Hoog S."/>
            <person name="Gorbushina A."/>
            <person name="Stielow B."/>
            <person name="Teixiera M."/>
            <person name="Abouelleil A."/>
            <person name="Chapman S.B."/>
            <person name="Priest M."/>
            <person name="Young S.K."/>
            <person name="Wortman J."/>
            <person name="Nusbaum C."/>
            <person name="Birren B."/>
        </authorList>
    </citation>
    <scope>NUCLEOTIDE SEQUENCE [LARGE SCALE GENOMIC DNA]</scope>
    <source>
        <strain evidence="3 4">CBS 43764</strain>
    </source>
</reference>
<feature type="compositionally biased region" description="Basic and acidic residues" evidence="1">
    <location>
        <begin position="225"/>
        <end position="241"/>
    </location>
</feature>
<feature type="transmembrane region" description="Helical" evidence="2">
    <location>
        <begin position="97"/>
        <end position="123"/>
    </location>
</feature>
<evidence type="ECO:0000313" key="4">
    <source>
        <dbReference type="Proteomes" id="UP000053259"/>
    </source>
</evidence>
<dbReference type="InParanoid" id="A0A0D1X9S4"/>
<keyword evidence="2" id="KW-0472">Membrane</keyword>
<dbReference type="EMBL" id="KN847590">
    <property type="protein sequence ID" value="KIV98925.1"/>
    <property type="molecule type" value="Genomic_DNA"/>
</dbReference>
<protein>
    <submittedName>
        <fullName evidence="3">Uncharacterized protein</fullName>
    </submittedName>
</protein>
<feature type="compositionally biased region" description="Acidic residues" evidence="1">
    <location>
        <begin position="242"/>
        <end position="253"/>
    </location>
</feature>
<keyword evidence="2" id="KW-1133">Transmembrane helix</keyword>
<dbReference type="RefSeq" id="XP_016208795.1">
    <property type="nucleotide sequence ID" value="XM_016363354.1"/>
</dbReference>
<dbReference type="STRING" id="253628.A0A0D1X9S4"/>
<name>A0A0D1X9S4_9PEZI</name>
<proteinExistence type="predicted"/>
<sequence>MAANGSAAFPPPDVSIVHASEHTAPPTTTNTTTTTTTIPEEDGLAGDGADPLPRYTRFLAPFQAFSGLLLPLFLLPLSVLLLVTLAPDEVMSSLGNFFRGFILPALIALGLYLLLHFALLPLYRRHRARYSQYLPVHTQSPLATLSSSTSTLRQHLLAFLIPSRWAEWRWAHRRGERVVNAADGGDDDEEMGEDLEFDLHLDGERGLAAEERRRRDGLSLSMDGRAGRGADSDRRLSRELEEGFADSSDDEEGDGHGRNGGRG</sequence>
<dbReference type="GeneID" id="27317285"/>
<dbReference type="HOGENOM" id="CLU_092550_0_1_1"/>
<dbReference type="Proteomes" id="UP000053259">
    <property type="component" value="Unassembled WGS sequence"/>
</dbReference>
<evidence type="ECO:0000313" key="3">
    <source>
        <dbReference type="EMBL" id="KIV98925.1"/>
    </source>
</evidence>
<keyword evidence="4" id="KW-1185">Reference proteome</keyword>
<feature type="compositionally biased region" description="Low complexity" evidence="1">
    <location>
        <begin position="27"/>
        <end position="37"/>
    </location>
</feature>